<dbReference type="EMBL" id="JADGJW010000249">
    <property type="protein sequence ID" value="KAJ3221132.1"/>
    <property type="molecule type" value="Genomic_DNA"/>
</dbReference>
<reference evidence="1" key="1">
    <citation type="submission" date="2020-05" db="EMBL/GenBank/DDBJ databases">
        <title>Phylogenomic resolution of chytrid fungi.</title>
        <authorList>
            <person name="Stajich J.E."/>
            <person name="Amses K."/>
            <person name="Simmons R."/>
            <person name="Seto K."/>
            <person name="Myers J."/>
            <person name="Bonds A."/>
            <person name="Quandt C.A."/>
            <person name="Barry K."/>
            <person name="Liu P."/>
            <person name="Grigoriev I."/>
            <person name="Longcore J.E."/>
            <person name="James T.Y."/>
        </authorList>
    </citation>
    <scope>NUCLEOTIDE SEQUENCE</scope>
    <source>
        <strain evidence="1">JEL0476</strain>
    </source>
</reference>
<name>A0AAD5U1F0_9FUNG</name>
<protein>
    <submittedName>
        <fullName evidence="1">Uncharacterized protein</fullName>
    </submittedName>
</protein>
<sequence>QNAENKGTAEEGSSGTQLAFFLDKLNIADPAETKTYSHILNISATRNNTICHLGIYY</sequence>
<organism evidence="1 2">
    <name type="scientific">Clydaea vesicula</name>
    <dbReference type="NCBI Taxonomy" id="447962"/>
    <lineage>
        <taxon>Eukaryota</taxon>
        <taxon>Fungi</taxon>
        <taxon>Fungi incertae sedis</taxon>
        <taxon>Chytridiomycota</taxon>
        <taxon>Chytridiomycota incertae sedis</taxon>
        <taxon>Chytridiomycetes</taxon>
        <taxon>Lobulomycetales</taxon>
        <taxon>Lobulomycetaceae</taxon>
        <taxon>Clydaea</taxon>
    </lineage>
</organism>
<evidence type="ECO:0000313" key="1">
    <source>
        <dbReference type="EMBL" id="KAJ3221132.1"/>
    </source>
</evidence>
<evidence type="ECO:0000313" key="2">
    <source>
        <dbReference type="Proteomes" id="UP001211065"/>
    </source>
</evidence>
<dbReference type="Proteomes" id="UP001211065">
    <property type="component" value="Unassembled WGS sequence"/>
</dbReference>
<comment type="caution">
    <text evidence="1">The sequence shown here is derived from an EMBL/GenBank/DDBJ whole genome shotgun (WGS) entry which is preliminary data.</text>
</comment>
<proteinExistence type="predicted"/>
<feature type="non-terminal residue" evidence="1">
    <location>
        <position position="1"/>
    </location>
</feature>
<dbReference type="AlphaFoldDB" id="A0AAD5U1F0"/>
<accession>A0AAD5U1F0</accession>
<gene>
    <name evidence="1" type="ORF">HK099_003728</name>
</gene>
<keyword evidence="2" id="KW-1185">Reference proteome</keyword>